<dbReference type="PROSITE" id="PS50092">
    <property type="entry name" value="TSP1"/>
    <property type="match status" value="1"/>
</dbReference>
<evidence type="ECO:0000313" key="7">
    <source>
        <dbReference type="EMBL" id="OII76270.1"/>
    </source>
</evidence>
<keyword evidence="5" id="KW-1015">Disulfide bond</keyword>
<keyword evidence="2" id="KW-0964">Secreted</keyword>
<evidence type="ECO:0000313" key="8">
    <source>
        <dbReference type="Proteomes" id="UP000186804"/>
    </source>
</evidence>
<name>A0A1J4MQ05_9CRYT</name>
<dbReference type="OrthoDB" id="6090599at2759"/>
<dbReference type="InterPro" id="IPR036383">
    <property type="entry name" value="TSP1_rpt_sf"/>
</dbReference>
<dbReference type="InterPro" id="IPR000884">
    <property type="entry name" value="TSP1_rpt"/>
</dbReference>
<evidence type="ECO:0000256" key="5">
    <source>
        <dbReference type="ARBA" id="ARBA00023157"/>
    </source>
</evidence>
<evidence type="ECO:0000256" key="1">
    <source>
        <dbReference type="ARBA" id="ARBA00004613"/>
    </source>
</evidence>
<proteinExistence type="predicted"/>
<dbReference type="Proteomes" id="UP000186804">
    <property type="component" value="Unassembled WGS sequence"/>
</dbReference>
<organism evidence="7 8">
    <name type="scientific">Cryptosporidium andersoni</name>
    <dbReference type="NCBI Taxonomy" id="117008"/>
    <lineage>
        <taxon>Eukaryota</taxon>
        <taxon>Sar</taxon>
        <taxon>Alveolata</taxon>
        <taxon>Apicomplexa</taxon>
        <taxon>Conoidasida</taxon>
        <taxon>Coccidia</taxon>
        <taxon>Eucoccidiorida</taxon>
        <taxon>Eimeriorina</taxon>
        <taxon>Cryptosporidiidae</taxon>
        <taxon>Cryptosporidium</taxon>
    </lineage>
</organism>
<dbReference type="EMBL" id="LRBS01000067">
    <property type="protein sequence ID" value="OII76270.1"/>
    <property type="molecule type" value="Genomic_DNA"/>
</dbReference>
<dbReference type="VEuPathDB" id="CryptoDB:cand_006680"/>
<evidence type="ECO:0000256" key="2">
    <source>
        <dbReference type="ARBA" id="ARBA00022525"/>
    </source>
</evidence>
<dbReference type="SMART" id="SM00209">
    <property type="entry name" value="TSP1"/>
    <property type="match status" value="3"/>
</dbReference>
<comment type="caution">
    <text evidence="7">The sequence shown here is derived from an EMBL/GenBank/DDBJ whole genome shotgun (WGS) entry which is preliminary data.</text>
</comment>
<feature type="signal peptide" evidence="6">
    <location>
        <begin position="1"/>
        <end position="19"/>
    </location>
</feature>
<keyword evidence="4" id="KW-0677">Repeat</keyword>
<gene>
    <name evidence="7" type="ORF">cand_006680</name>
</gene>
<reference evidence="7 8" key="1">
    <citation type="submission" date="2016-10" db="EMBL/GenBank/DDBJ databases">
        <title>Reductive evolution of mitochondrial metabolism and differential evolution of invasion-related proteins in Cryptosporidium.</title>
        <authorList>
            <person name="Liu S."/>
            <person name="Roellig D.M."/>
            <person name="Guo Y."/>
            <person name="Li N."/>
            <person name="Frace M.A."/>
            <person name="Tang K."/>
            <person name="Zhang L."/>
            <person name="Feng Y."/>
            <person name="Xiao L."/>
        </authorList>
    </citation>
    <scope>NUCLEOTIDE SEQUENCE [LARGE SCALE GENOMIC DNA]</scope>
    <source>
        <strain evidence="7">30847</strain>
    </source>
</reference>
<evidence type="ECO:0000256" key="3">
    <source>
        <dbReference type="ARBA" id="ARBA00022729"/>
    </source>
</evidence>
<accession>A0A1J4MQ05</accession>
<dbReference type="AlphaFoldDB" id="A0A1J4MQ05"/>
<dbReference type="PANTHER" id="PTHR22906:SF43">
    <property type="entry name" value="PROPERDIN"/>
    <property type="match status" value="1"/>
</dbReference>
<dbReference type="RefSeq" id="XP_067068116.1">
    <property type="nucleotide sequence ID" value="XM_067210909.1"/>
</dbReference>
<dbReference type="PANTHER" id="PTHR22906">
    <property type="entry name" value="PROPERDIN"/>
    <property type="match status" value="1"/>
</dbReference>
<dbReference type="GeneID" id="92364853"/>
<dbReference type="Gene3D" id="2.20.100.10">
    <property type="entry name" value="Thrombospondin type-1 (TSP1) repeat"/>
    <property type="match status" value="1"/>
</dbReference>
<dbReference type="SUPFAM" id="SSF82895">
    <property type="entry name" value="TSP-1 type 1 repeat"/>
    <property type="match status" value="1"/>
</dbReference>
<protein>
    <submittedName>
        <fullName evidence="7">Thrombospondin type 1 domain-containing protein</fullName>
    </submittedName>
</protein>
<sequence length="973" mass="112526">MNSIRCIISFFWVFFSTSSTTIGRKAFLNPLIEQKKKVNYALINPDGEIKEIVYNNIKNFTNTNTKEENVYIEGWDILTKNESEISESALLHEIYKDLMTDPQLAAFCNSTIFNFKDRTHIYNLLLFSGINNQNISDQVDSNFNEPKKGYSFVSWLKPENVKTKRNYKNLNLIDYELLDRPYKILSSKISNKVASSISLLFPMQNFTEQDQFNDLYKDFGSPIMITQYLKDIDFDSMSNEILQVLHSTMRTLNSTAYTLNSQLYQKRYSNECRKILDSKQEVSNKKSNWFSYWYNNLIIHKTPQILNKNCQYYGEWTPWSRCSNFCGWGIQTRGRRVDETKISSLNRMTSVKLLEGYKLMNCDSQIQTQGCISVDDCCEYEIPSENKWVNCTSNCFVEGIEFQIVNLIKSKNINSQTCSKTKRISRRCPRLEDQVCKKCEYSVWSSWSTCVMENSSYVQYRERSILTTNCTNHQGKYNHIINHSSNKEVRLCRNTEVFTHLVKEPETIDNFESMGNSTLSSIQAKPLLMGILSEKDLIRSIPQNLLENEGYKVNECIFVVAESSYYDSTLGSCVCPKYMKPCIGYSMENIASGWKEQVEEICESISNKKSKHDKNLIFGFNRKRFDCKSKSWVSYSIDPPSGICANSFILCQPLDLCVVSEWTNWSGCSSPCKSSIRQSSGVIHSDQEFYNPIIVINSKRRRTRDILQGSCSIFTTLQQENCNSLPICPDIYFKFKTNMTNFQFKDFLNNYQTNFNNNLSINIDIDHQNLTEKTDKFLNYSNKDKMSYLLNIPSTVIPYNIEDILFAQEILSSKCELFSKDQLNINGTAMIHNNSSINPIIFDKEGDQSDGCICPSGYIQCNSVEFYFGMKSNYSLNSVSNSNSTINNNGNNDQEYIDYSYIVGAFNDSMFYNHDGTFHKVPNNVFRNYCIRKDSRTFCRLSQNRANYAMLGDLFNTNVAIEYILENATLHLQ</sequence>
<keyword evidence="3 6" id="KW-0732">Signal</keyword>
<keyword evidence="8" id="KW-1185">Reference proteome</keyword>
<evidence type="ECO:0000256" key="6">
    <source>
        <dbReference type="SAM" id="SignalP"/>
    </source>
</evidence>
<comment type="subcellular location">
    <subcellularLocation>
        <location evidence="1">Secreted</location>
    </subcellularLocation>
</comment>
<dbReference type="InterPro" id="IPR052065">
    <property type="entry name" value="Compl_asym_regulator"/>
</dbReference>
<evidence type="ECO:0000256" key="4">
    <source>
        <dbReference type="ARBA" id="ARBA00022737"/>
    </source>
</evidence>
<feature type="chain" id="PRO_5012543227" evidence="6">
    <location>
        <begin position="20"/>
        <end position="973"/>
    </location>
</feature>